<keyword evidence="2" id="KW-1185">Reference proteome</keyword>
<evidence type="ECO:0000313" key="1">
    <source>
        <dbReference type="EMBL" id="KAJ8722181.1"/>
    </source>
</evidence>
<name>A0ACC2QUF7_9NEOP</name>
<proteinExistence type="predicted"/>
<protein>
    <submittedName>
        <fullName evidence="1">Uncharacterized protein</fullName>
    </submittedName>
</protein>
<accession>A0ACC2QUF7</accession>
<dbReference type="EMBL" id="CM056792">
    <property type="protein sequence ID" value="KAJ8722181.1"/>
    <property type="molecule type" value="Genomic_DNA"/>
</dbReference>
<sequence>MFSIGYGAPIGIFLLSVIVSYIFVMSPTADDMANNGFVFISSAAKAHIVCQHASKFVRRVLYVKVKDYSENTLPMLSKQIESVYTKASAQYGHLDVRLMLKPSESIKEIVTNSPIDMILYDSELAKDIDVLKNSVAHAKTGCKMQSIECQETSYDAPLEKIRTYENVALGGTFDRLHNGHKILLSQAALRATKLVTVGVADVNMIQSKTLYELIQPVEVRIKEVLNFLKDINPDLEYNVFPLKDLYGPTKDDPKYQLIIVSEETLRGAHKINEKRKENGFQPMDVHVIGLLQDVQAQDSKEEENKISSSNQRMRLLGSMLKPPKPNPNIPDWPYVIGLAGGIGSGKTRITEKLKAKGVAVVNCDTIAHDLYKPGLPLNRTISENFGKDIITESGEVDRKKLGKIVFSDKEQLEKLNHLVWPKVIEEAQRRIQAFGEQGYRVVVMEAALMVRAKWYHSCHQLWAVIVPRDEAIKRVQDRDHLSAEEAAKRVDSQVSNLEHVAHANVVFSPLWSYEYTQRQVDRAWKQLEEFLDKRK</sequence>
<organism evidence="1 2">
    <name type="scientific">Mythimna loreyi</name>
    <dbReference type="NCBI Taxonomy" id="667449"/>
    <lineage>
        <taxon>Eukaryota</taxon>
        <taxon>Metazoa</taxon>
        <taxon>Ecdysozoa</taxon>
        <taxon>Arthropoda</taxon>
        <taxon>Hexapoda</taxon>
        <taxon>Insecta</taxon>
        <taxon>Pterygota</taxon>
        <taxon>Neoptera</taxon>
        <taxon>Endopterygota</taxon>
        <taxon>Lepidoptera</taxon>
        <taxon>Glossata</taxon>
        <taxon>Ditrysia</taxon>
        <taxon>Noctuoidea</taxon>
        <taxon>Noctuidae</taxon>
        <taxon>Noctuinae</taxon>
        <taxon>Hadenini</taxon>
        <taxon>Mythimna</taxon>
    </lineage>
</organism>
<reference evidence="1" key="1">
    <citation type="submission" date="2023-03" db="EMBL/GenBank/DDBJ databases">
        <title>Chromosome-level genomes of two armyworms, Mythimna separata and Mythimna loreyi, provide insights into the biosynthesis and reception of sex pheromones.</title>
        <authorList>
            <person name="Zhao H."/>
        </authorList>
    </citation>
    <scope>NUCLEOTIDE SEQUENCE</scope>
    <source>
        <strain evidence="1">BeijingLab</strain>
    </source>
</reference>
<comment type="caution">
    <text evidence="1">The sequence shown here is derived from an EMBL/GenBank/DDBJ whole genome shotgun (WGS) entry which is preliminary data.</text>
</comment>
<gene>
    <name evidence="1" type="ORF">PYW08_004583</name>
</gene>
<evidence type="ECO:0000313" key="2">
    <source>
        <dbReference type="Proteomes" id="UP001231649"/>
    </source>
</evidence>
<dbReference type="Proteomes" id="UP001231649">
    <property type="component" value="Chromosome 16"/>
</dbReference>